<evidence type="ECO:0000256" key="1">
    <source>
        <dbReference type="SAM" id="MobiDB-lite"/>
    </source>
</evidence>
<proteinExistence type="predicted"/>
<organism evidence="3">
    <name type="scientific">Cacopsylla melanoneura</name>
    <dbReference type="NCBI Taxonomy" id="428564"/>
    <lineage>
        <taxon>Eukaryota</taxon>
        <taxon>Metazoa</taxon>
        <taxon>Ecdysozoa</taxon>
        <taxon>Arthropoda</taxon>
        <taxon>Hexapoda</taxon>
        <taxon>Insecta</taxon>
        <taxon>Pterygota</taxon>
        <taxon>Neoptera</taxon>
        <taxon>Paraneoptera</taxon>
        <taxon>Hemiptera</taxon>
        <taxon>Sternorrhyncha</taxon>
        <taxon>Psylloidea</taxon>
        <taxon>Psyllidae</taxon>
        <taxon>Psyllinae</taxon>
        <taxon>Cacopsylla</taxon>
    </lineage>
</organism>
<feature type="transmembrane region" description="Helical" evidence="2">
    <location>
        <begin position="7"/>
        <end position="24"/>
    </location>
</feature>
<feature type="region of interest" description="Disordered" evidence="1">
    <location>
        <begin position="82"/>
        <end position="111"/>
    </location>
</feature>
<evidence type="ECO:0000256" key="2">
    <source>
        <dbReference type="SAM" id="Phobius"/>
    </source>
</evidence>
<keyword evidence="2" id="KW-0472">Membrane</keyword>
<reference evidence="3" key="1">
    <citation type="submission" date="2021-05" db="EMBL/GenBank/DDBJ databases">
        <authorList>
            <person name="Alioto T."/>
            <person name="Alioto T."/>
            <person name="Gomez Garrido J."/>
        </authorList>
    </citation>
    <scope>NUCLEOTIDE SEQUENCE</scope>
</reference>
<keyword evidence="2" id="KW-1133">Transmembrane helix</keyword>
<protein>
    <submittedName>
        <fullName evidence="3">Uncharacterized protein</fullName>
    </submittedName>
</protein>
<name>A0A8D8ZR48_9HEMI</name>
<sequence>MDVLHDISMVFRLFLGISYLSFFFSKHHRILSWIFLVRCVLLCTYFIFMRTFHCILMLTSIFTRALFLKTTSQLPLHQLGGYGNSHHSSDTLHPRGHRPHGRGGGVIPGQS</sequence>
<feature type="compositionally biased region" description="Gly residues" evidence="1">
    <location>
        <begin position="102"/>
        <end position="111"/>
    </location>
</feature>
<feature type="transmembrane region" description="Helical" evidence="2">
    <location>
        <begin position="30"/>
        <end position="48"/>
    </location>
</feature>
<accession>A0A8D8ZR48</accession>
<dbReference type="AlphaFoldDB" id="A0A8D8ZR48"/>
<dbReference type="EMBL" id="HBUF01533152">
    <property type="protein sequence ID" value="CAG6752389.1"/>
    <property type="molecule type" value="Transcribed_RNA"/>
</dbReference>
<evidence type="ECO:0000313" key="3">
    <source>
        <dbReference type="EMBL" id="CAG6752389.1"/>
    </source>
</evidence>
<keyword evidence="2" id="KW-0812">Transmembrane</keyword>